<accession>A0ABW2TUL9</accession>
<comment type="caution">
    <text evidence="2">The sequence shown here is derived from an EMBL/GenBank/DDBJ whole genome shotgun (WGS) entry which is preliminary data.</text>
</comment>
<feature type="compositionally biased region" description="Low complexity" evidence="1">
    <location>
        <begin position="36"/>
        <end position="65"/>
    </location>
</feature>
<evidence type="ECO:0000313" key="3">
    <source>
        <dbReference type="Proteomes" id="UP001596512"/>
    </source>
</evidence>
<proteinExistence type="predicted"/>
<organism evidence="2 3">
    <name type="scientific">Actinokineospora soli</name>
    <dbReference type="NCBI Taxonomy" id="1048753"/>
    <lineage>
        <taxon>Bacteria</taxon>
        <taxon>Bacillati</taxon>
        <taxon>Actinomycetota</taxon>
        <taxon>Actinomycetes</taxon>
        <taxon>Pseudonocardiales</taxon>
        <taxon>Pseudonocardiaceae</taxon>
        <taxon>Actinokineospora</taxon>
    </lineage>
</organism>
<sequence>MPAYPATSATDSSPSTADSRTRSPLVPDRWNVVGLRASTSAATASSRRAVAPSSSSSAQNAPARPCARGRSWARSSPDARKSTSARSISARLPRCAASVARTTCR</sequence>
<dbReference type="Proteomes" id="UP001596512">
    <property type="component" value="Unassembled WGS sequence"/>
</dbReference>
<protein>
    <submittedName>
        <fullName evidence="2">Uncharacterized protein</fullName>
    </submittedName>
</protein>
<evidence type="ECO:0000313" key="2">
    <source>
        <dbReference type="EMBL" id="MFC7617424.1"/>
    </source>
</evidence>
<feature type="region of interest" description="Disordered" evidence="1">
    <location>
        <begin position="1"/>
        <end position="105"/>
    </location>
</feature>
<evidence type="ECO:0000256" key="1">
    <source>
        <dbReference type="SAM" id="MobiDB-lite"/>
    </source>
</evidence>
<gene>
    <name evidence="2" type="ORF">ACFQV2_32380</name>
</gene>
<name>A0ABW2TUL9_9PSEU</name>
<feature type="compositionally biased region" description="Low complexity" evidence="1">
    <location>
        <begin position="1"/>
        <end position="24"/>
    </location>
</feature>
<keyword evidence="3" id="KW-1185">Reference proteome</keyword>
<reference evidence="3" key="1">
    <citation type="journal article" date="2019" name="Int. J. Syst. Evol. Microbiol.">
        <title>The Global Catalogue of Microorganisms (GCM) 10K type strain sequencing project: providing services to taxonomists for standard genome sequencing and annotation.</title>
        <authorList>
            <consortium name="The Broad Institute Genomics Platform"/>
            <consortium name="The Broad Institute Genome Sequencing Center for Infectious Disease"/>
            <person name="Wu L."/>
            <person name="Ma J."/>
        </authorList>
    </citation>
    <scope>NUCLEOTIDE SEQUENCE [LARGE SCALE GENOMIC DNA]</scope>
    <source>
        <strain evidence="3">JCM 17695</strain>
    </source>
</reference>
<dbReference type="EMBL" id="JBHTEY010000004">
    <property type="protein sequence ID" value="MFC7617424.1"/>
    <property type="molecule type" value="Genomic_DNA"/>
</dbReference>